<dbReference type="AlphaFoldDB" id="A0A7F5R633"/>
<evidence type="ECO:0000313" key="2">
    <source>
        <dbReference type="RefSeq" id="XP_025831426.1"/>
    </source>
</evidence>
<dbReference type="InParanoid" id="A0A7F5R633"/>
<gene>
    <name evidence="2" type="primary">LOC108742028</name>
</gene>
<dbReference type="OrthoDB" id="514167at2759"/>
<protein>
    <submittedName>
        <fullName evidence="2">RNA transcription, translation and transport factor protein</fullName>
    </submittedName>
</protein>
<sequence>MYKRKLSALNYPQPETVNVKDEKEFRKIIVWLEDKKIKMYKPENRKNLSDISASDWGKIYQKYKDDVNCQVSNNIADEELDWFLGLALKTEYLENKEKYGKHTVKNIKSKKIPNVVADNPLDHLDFSSKEFSDGIKTIAQMLNCPIHPDSLITLQALSKIICNRLNREALQKPELVVIKGTPFPFQDTNLGFDLGDAVLNKAVKVLRLLYIHDLRDLQTKANELIVGVQSITANPKTDTALGKVGV</sequence>
<accession>A0A7F5R633</accession>
<organism evidence="1 2">
    <name type="scientific">Agrilus planipennis</name>
    <name type="common">Emerald ash borer</name>
    <name type="synonym">Agrilus marcopoli</name>
    <dbReference type="NCBI Taxonomy" id="224129"/>
    <lineage>
        <taxon>Eukaryota</taxon>
        <taxon>Metazoa</taxon>
        <taxon>Ecdysozoa</taxon>
        <taxon>Arthropoda</taxon>
        <taxon>Hexapoda</taxon>
        <taxon>Insecta</taxon>
        <taxon>Pterygota</taxon>
        <taxon>Neoptera</taxon>
        <taxon>Endopterygota</taxon>
        <taxon>Coleoptera</taxon>
        <taxon>Polyphaga</taxon>
        <taxon>Elateriformia</taxon>
        <taxon>Buprestoidea</taxon>
        <taxon>Buprestidae</taxon>
        <taxon>Agrilinae</taxon>
        <taxon>Agrilus</taxon>
    </lineage>
</organism>
<dbReference type="KEGG" id="apln:108742028"/>
<reference evidence="2" key="1">
    <citation type="submission" date="2025-08" db="UniProtKB">
        <authorList>
            <consortium name="RefSeq"/>
        </authorList>
    </citation>
    <scope>IDENTIFICATION</scope>
    <source>
        <tissue evidence="2">Entire body</tissue>
    </source>
</reference>
<dbReference type="GeneID" id="108742028"/>
<dbReference type="Pfam" id="PF10036">
    <property type="entry name" value="RLL"/>
    <property type="match status" value="1"/>
</dbReference>
<dbReference type="RefSeq" id="XP_025831426.1">
    <property type="nucleotide sequence ID" value="XM_025975641.1"/>
</dbReference>
<dbReference type="Proteomes" id="UP000192223">
    <property type="component" value="Unplaced"/>
</dbReference>
<keyword evidence="1" id="KW-1185">Reference proteome</keyword>
<evidence type="ECO:0000313" key="1">
    <source>
        <dbReference type="Proteomes" id="UP000192223"/>
    </source>
</evidence>
<proteinExistence type="predicted"/>
<dbReference type="InterPro" id="IPR019265">
    <property type="entry name" value="RTRAF"/>
</dbReference>
<name>A0A7F5R633_AGRPL</name>
<dbReference type="FunCoup" id="A0A7F5R633">
    <property type="interactions" value="1088"/>
</dbReference>
<dbReference type="PANTHER" id="PTHR15924">
    <property type="entry name" value="CLE"/>
    <property type="match status" value="1"/>
</dbReference>